<dbReference type="Pfam" id="PF03990">
    <property type="entry name" value="DUF348"/>
    <property type="match status" value="3"/>
</dbReference>
<comment type="similarity">
    <text evidence="1">Belongs to the transglycosylase family. Rpf subfamily.</text>
</comment>
<dbReference type="InterPro" id="IPR010618">
    <property type="entry name" value="RPF"/>
</dbReference>
<dbReference type="SMART" id="SM01208">
    <property type="entry name" value="G5"/>
    <property type="match status" value="1"/>
</dbReference>
<evidence type="ECO:0000256" key="3">
    <source>
        <dbReference type="ARBA" id="ARBA00022801"/>
    </source>
</evidence>
<organism evidence="6 7">
    <name type="scientific">Zhihengliuella alba</name>
    <dbReference type="NCBI Taxonomy" id="547018"/>
    <lineage>
        <taxon>Bacteria</taxon>
        <taxon>Bacillati</taxon>
        <taxon>Actinomycetota</taxon>
        <taxon>Actinomycetes</taxon>
        <taxon>Micrococcales</taxon>
        <taxon>Micrococcaceae</taxon>
        <taxon>Zhihengliuella</taxon>
    </lineage>
</organism>
<dbReference type="Proteomes" id="UP001501536">
    <property type="component" value="Unassembled WGS sequence"/>
</dbReference>
<accession>A0ABP7D9X0</accession>
<keyword evidence="2" id="KW-0732">Signal</keyword>
<evidence type="ECO:0000256" key="1">
    <source>
        <dbReference type="ARBA" id="ARBA00010830"/>
    </source>
</evidence>
<dbReference type="SUPFAM" id="SSF53955">
    <property type="entry name" value="Lysozyme-like"/>
    <property type="match status" value="1"/>
</dbReference>
<evidence type="ECO:0000256" key="4">
    <source>
        <dbReference type="SAM" id="MobiDB-lite"/>
    </source>
</evidence>
<feature type="compositionally biased region" description="Low complexity" evidence="4">
    <location>
        <begin position="289"/>
        <end position="307"/>
    </location>
</feature>
<feature type="region of interest" description="Disordered" evidence="4">
    <location>
        <begin position="268"/>
        <end position="307"/>
    </location>
</feature>
<protein>
    <recommendedName>
        <fullName evidence="5">G5 domain-containing protein</fullName>
    </recommendedName>
</protein>
<dbReference type="Gene3D" id="1.10.530.10">
    <property type="match status" value="1"/>
</dbReference>
<dbReference type="PANTHER" id="PTHR39160:SF4">
    <property type="entry name" value="RESUSCITATION-PROMOTING FACTOR RPFB"/>
    <property type="match status" value="1"/>
</dbReference>
<comment type="caution">
    <text evidence="6">The sequence shown here is derived from an EMBL/GenBank/DDBJ whole genome shotgun (WGS) entry which is preliminary data.</text>
</comment>
<feature type="compositionally biased region" description="Basic and acidic residues" evidence="4">
    <location>
        <begin position="279"/>
        <end position="288"/>
    </location>
</feature>
<sequence length="387" mass="40064">MKNMFRNRWAKVAAQAVVLTALILGVVAYVGASKTIDVTVDGETQSVTTFGGTVADALQASEIELAAKDEVAPALDAAIDDGSTVTVNRHKTVEVVIDGETRTVGTTGLTVADIMKQLGVNGEAEISLGAGMELAALSTPIEVQTPKSVTLNVGGEEQELQTTGLTVADALADAEIEVGEADIVEPADTATALEDGMGITVVRVTTETRTATEAIPHETEKVEDDSMDRGDTDVETKGVDGVREITSQVTLHNGEVESTEVVGTEITEEPVTEVIKVGTKREEPKPEPKSSSSSSSSGGTTASGPSSGAWAALAQCESGGNWSINTGNGYYGGLQFSASSWAAAGGTQYAPLPHQASPSEQIATAERLRANGGWGHWPHCSAQLGLR</sequence>
<feature type="domain" description="G5" evidence="5">
    <location>
        <begin position="201"/>
        <end position="281"/>
    </location>
</feature>
<evidence type="ECO:0000313" key="6">
    <source>
        <dbReference type="EMBL" id="GAA3701404.1"/>
    </source>
</evidence>
<evidence type="ECO:0000259" key="5">
    <source>
        <dbReference type="PROSITE" id="PS51109"/>
    </source>
</evidence>
<gene>
    <name evidence="6" type="ORF">GCM10022377_13740</name>
</gene>
<dbReference type="InterPro" id="IPR007137">
    <property type="entry name" value="DUF348"/>
</dbReference>
<dbReference type="InterPro" id="IPR023346">
    <property type="entry name" value="Lysozyme-like_dom_sf"/>
</dbReference>
<dbReference type="InterPro" id="IPR051933">
    <property type="entry name" value="Resuscitation_pf_RpfB"/>
</dbReference>
<dbReference type="Pfam" id="PF07501">
    <property type="entry name" value="G5"/>
    <property type="match status" value="1"/>
</dbReference>
<dbReference type="PANTHER" id="PTHR39160">
    <property type="entry name" value="CELL WALL-BINDING PROTEIN YOCH"/>
    <property type="match status" value="1"/>
</dbReference>
<name>A0ABP7D9X0_9MICC</name>
<dbReference type="Pfam" id="PF06737">
    <property type="entry name" value="Transglycosylas"/>
    <property type="match status" value="1"/>
</dbReference>
<keyword evidence="7" id="KW-1185">Reference proteome</keyword>
<keyword evidence="3" id="KW-0378">Hydrolase</keyword>
<dbReference type="InterPro" id="IPR011098">
    <property type="entry name" value="G5_dom"/>
</dbReference>
<dbReference type="CDD" id="cd13925">
    <property type="entry name" value="RPF"/>
    <property type="match status" value="1"/>
</dbReference>
<proteinExistence type="inferred from homology"/>
<evidence type="ECO:0000313" key="7">
    <source>
        <dbReference type="Proteomes" id="UP001501536"/>
    </source>
</evidence>
<reference evidence="7" key="1">
    <citation type="journal article" date="2019" name="Int. J. Syst. Evol. Microbiol.">
        <title>The Global Catalogue of Microorganisms (GCM) 10K type strain sequencing project: providing services to taxonomists for standard genome sequencing and annotation.</title>
        <authorList>
            <consortium name="The Broad Institute Genomics Platform"/>
            <consortium name="The Broad Institute Genome Sequencing Center for Infectious Disease"/>
            <person name="Wu L."/>
            <person name="Ma J."/>
        </authorList>
    </citation>
    <scope>NUCLEOTIDE SEQUENCE [LARGE SCALE GENOMIC DNA]</scope>
    <source>
        <strain evidence="7">JCM 16961</strain>
    </source>
</reference>
<evidence type="ECO:0000256" key="2">
    <source>
        <dbReference type="ARBA" id="ARBA00022729"/>
    </source>
</evidence>
<dbReference type="PROSITE" id="PS51109">
    <property type="entry name" value="G5"/>
    <property type="match status" value="1"/>
</dbReference>
<dbReference type="Gene3D" id="2.20.230.10">
    <property type="entry name" value="Resuscitation-promoting factor rpfb"/>
    <property type="match status" value="1"/>
</dbReference>
<dbReference type="EMBL" id="BAABCJ010000002">
    <property type="protein sequence ID" value="GAA3701404.1"/>
    <property type="molecule type" value="Genomic_DNA"/>
</dbReference>